<comment type="subcellular location">
    <subcellularLocation>
        <location evidence="1">Cell membrane</location>
        <topology evidence="1">Multi-pass membrane protein</topology>
    </subcellularLocation>
</comment>
<gene>
    <name evidence="8" type="ORF">MU516_17680</name>
</gene>
<dbReference type="PANTHER" id="PTHR30485:SF2">
    <property type="entry name" value="BLL0597 PROTEIN"/>
    <property type="match status" value="1"/>
</dbReference>
<dbReference type="EMBL" id="JANAVZ010000016">
    <property type="protein sequence ID" value="MCT4334686.1"/>
    <property type="molecule type" value="Genomic_DNA"/>
</dbReference>
<evidence type="ECO:0000256" key="3">
    <source>
        <dbReference type="ARBA" id="ARBA00022692"/>
    </source>
</evidence>
<protein>
    <submittedName>
        <fullName evidence="8">Cytochrome b/b6 domain-containing protein</fullName>
    </submittedName>
</protein>
<evidence type="ECO:0000256" key="2">
    <source>
        <dbReference type="ARBA" id="ARBA00022475"/>
    </source>
</evidence>
<keyword evidence="5 6" id="KW-0472">Membrane</keyword>
<dbReference type="Gene3D" id="1.20.950.20">
    <property type="entry name" value="Transmembrane di-heme cytochromes, Chain C"/>
    <property type="match status" value="1"/>
</dbReference>
<feature type="transmembrane region" description="Helical" evidence="6">
    <location>
        <begin position="15"/>
        <end position="34"/>
    </location>
</feature>
<feature type="transmembrane region" description="Helical" evidence="6">
    <location>
        <begin position="100"/>
        <end position="119"/>
    </location>
</feature>
<evidence type="ECO:0000256" key="4">
    <source>
        <dbReference type="ARBA" id="ARBA00022989"/>
    </source>
</evidence>
<feature type="domain" description="Cytochrome b561 bacterial/Ni-hydrogenase" evidence="7">
    <location>
        <begin position="11"/>
        <end position="187"/>
    </location>
</feature>
<keyword evidence="9" id="KW-1185">Reference proteome</keyword>
<evidence type="ECO:0000313" key="8">
    <source>
        <dbReference type="EMBL" id="MCT4334686.1"/>
    </source>
</evidence>
<dbReference type="Proteomes" id="UP001320702">
    <property type="component" value="Unassembled WGS sequence"/>
</dbReference>
<keyword evidence="4 6" id="KW-1133">Transmembrane helix</keyword>
<reference evidence="8 9" key="1">
    <citation type="submission" date="2022-04" db="EMBL/GenBank/DDBJ databases">
        <title>Paracoccus sp. YLB-12 draft genome sequence.</title>
        <authorList>
            <person name="Yu L."/>
        </authorList>
    </citation>
    <scope>NUCLEOTIDE SEQUENCE [LARGE SCALE GENOMIC DNA]</scope>
    <source>
        <strain evidence="8 9">YLB-12</strain>
    </source>
</reference>
<proteinExistence type="predicted"/>
<sequence>MSEDQARRVRVWDPALRFFHWALAALVVTTWMLGKFGPNVMTLHFWFGYAIIALLLFRLVWGLVGPRSARFSSFVRGPAAVLGYVRHLGRREPSHWPGHNPLGALSVIAMLAALAWQVGTGLISDPDDFINVGPLADKVGSETAGDAVGWHHWGATAILILVLLHVAVILFYRVWKNEDLVGPMLTGWKWVRKR</sequence>
<keyword evidence="3 6" id="KW-0812">Transmembrane</keyword>
<dbReference type="RefSeq" id="WP_260278585.1">
    <property type="nucleotide sequence ID" value="NZ_JANAVZ010000016.1"/>
</dbReference>
<feature type="transmembrane region" description="Helical" evidence="6">
    <location>
        <begin position="153"/>
        <end position="175"/>
    </location>
</feature>
<dbReference type="InterPro" id="IPR051542">
    <property type="entry name" value="Hydrogenase_cytochrome"/>
</dbReference>
<name>A0ABT2KE85_9RHOB</name>
<dbReference type="InterPro" id="IPR011577">
    <property type="entry name" value="Cyt_b561_bac/Ni-Hgenase"/>
</dbReference>
<dbReference type="SUPFAM" id="SSF81342">
    <property type="entry name" value="Transmembrane di-heme cytochromes"/>
    <property type="match status" value="1"/>
</dbReference>
<comment type="caution">
    <text evidence="8">The sequence shown here is derived from an EMBL/GenBank/DDBJ whole genome shotgun (WGS) entry which is preliminary data.</text>
</comment>
<dbReference type="PANTHER" id="PTHR30485">
    <property type="entry name" value="NI/FE-HYDROGENASE 1 B-TYPE CYTOCHROME SUBUNIT"/>
    <property type="match status" value="1"/>
</dbReference>
<feature type="transmembrane region" description="Helical" evidence="6">
    <location>
        <begin position="46"/>
        <end position="64"/>
    </location>
</feature>
<evidence type="ECO:0000256" key="1">
    <source>
        <dbReference type="ARBA" id="ARBA00004651"/>
    </source>
</evidence>
<accession>A0ABT2KE85</accession>
<dbReference type="InterPro" id="IPR016174">
    <property type="entry name" value="Di-haem_cyt_TM"/>
</dbReference>
<evidence type="ECO:0000259" key="7">
    <source>
        <dbReference type="Pfam" id="PF01292"/>
    </source>
</evidence>
<organism evidence="8 9">
    <name type="scientific">Paracoccus maritimus</name>
    <dbReference type="NCBI Taxonomy" id="2933292"/>
    <lineage>
        <taxon>Bacteria</taxon>
        <taxon>Pseudomonadati</taxon>
        <taxon>Pseudomonadota</taxon>
        <taxon>Alphaproteobacteria</taxon>
        <taxon>Rhodobacterales</taxon>
        <taxon>Paracoccaceae</taxon>
        <taxon>Paracoccus</taxon>
    </lineage>
</organism>
<keyword evidence="2" id="KW-1003">Cell membrane</keyword>
<evidence type="ECO:0000313" key="9">
    <source>
        <dbReference type="Proteomes" id="UP001320702"/>
    </source>
</evidence>
<evidence type="ECO:0000256" key="5">
    <source>
        <dbReference type="ARBA" id="ARBA00023136"/>
    </source>
</evidence>
<evidence type="ECO:0000256" key="6">
    <source>
        <dbReference type="SAM" id="Phobius"/>
    </source>
</evidence>
<dbReference type="Pfam" id="PF01292">
    <property type="entry name" value="Ni_hydr_CYTB"/>
    <property type="match status" value="1"/>
</dbReference>